<evidence type="ECO:0000313" key="2">
    <source>
        <dbReference type="Proteomes" id="UP000606786"/>
    </source>
</evidence>
<gene>
    <name evidence="1" type="ORF">CCAP1982_LOCUS14691</name>
</gene>
<name>A0A811V4J8_CERCA</name>
<comment type="caution">
    <text evidence="1">The sequence shown here is derived from an EMBL/GenBank/DDBJ whole genome shotgun (WGS) entry which is preliminary data.</text>
</comment>
<protein>
    <submittedName>
        <fullName evidence="1">(Mediterranean fruit fly) hypothetical protein</fullName>
    </submittedName>
</protein>
<reference evidence="1" key="1">
    <citation type="submission" date="2020-11" db="EMBL/GenBank/DDBJ databases">
        <authorList>
            <person name="Whitehead M."/>
        </authorList>
    </citation>
    <scope>NUCLEOTIDE SEQUENCE</scope>
    <source>
        <strain evidence="1">EGII</strain>
    </source>
</reference>
<keyword evidence="2" id="KW-1185">Reference proteome</keyword>
<sequence length="67" mass="7668">MTSSPSASKIVRPIHHFPHTVYELKLIVYYCHVEAIFDTKTEALKMCRIAEIEIEVLSNCEGDENDT</sequence>
<dbReference type="Proteomes" id="UP000606786">
    <property type="component" value="Unassembled WGS sequence"/>
</dbReference>
<dbReference type="AlphaFoldDB" id="A0A811V4J8"/>
<accession>A0A811V4J8</accession>
<evidence type="ECO:0000313" key="1">
    <source>
        <dbReference type="EMBL" id="CAD7006369.1"/>
    </source>
</evidence>
<dbReference type="EMBL" id="CAJHJT010000034">
    <property type="protein sequence ID" value="CAD7006369.1"/>
    <property type="molecule type" value="Genomic_DNA"/>
</dbReference>
<proteinExistence type="predicted"/>
<organism evidence="1 2">
    <name type="scientific">Ceratitis capitata</name>
    <name type="common">Mediterranean fruit fly</name>
    <name type="synonym">Tephritis capitata</name>
    <dbReference type="NCBI Taxonomy" id="7213"/>
    <lineage>
        <taxon>Eukaryota</taxon>
        <taxon>Metazoa</taxon>
        <taxon>Ecdysozoa</taxon>
        <taxon>Arthropoda</taxon>
        <taxon>Hexapoda</taxon>
        <taxon>Insecta</taxon>
        <taxon>Pterygota</taxon>
        <taxon>Neoptera</taxon>
        <taxon>Endopterygota</taxon>
        <taxon>Diptera</taxon>
        <taxon>Brachycera</taxon>
        <taxon>Muscomorpha</taxon>
        <taxon>Tephritoidea</taxon>
        <taxon>Tephritidae</taxon>
        <taxon>Ceratitis</taxon>
        <taxon>Ceratitis</taxon>
    </lineage>
</organism>